<protein>
    <submittedName>
        <fullName evidence="3">Uncharacterized protein</fullName>
    </submittedName>
</protein>
<feature type="region of interest" description="Disordered" evidence="2">
    <location>
        <begin position="43"/>
        <end position="64"/>
    </location>
</feature>
<proteinExistence type="predicted"/>
<feature type="compositionally biased region" description="Low complexity" evidence="2">
    <location>
        <begin position="168"/>
        <end position="204"/>
    </location>
</feature>
<dbReference type="EMBL" id="KV921296">
    <property type="protein sequence ID" value="ORE20315.1"/>
    <property type="molecule type" value="Genomic_DNA"/>
</dbReference>
<evidence type="ECO:0000313" key="4">
    <source>
        <dbReference type="Proteomes" id="UP000242381"/>
    </source>
</evidence>
<feature type="coiled-coil region" evidence="1">
    <location>
        <begin position="98"/>
        <end position="125"/>
    </location>
</feature>
<feature type="region of interest" description="Disordered" evidence="2">
    <location>
        <begin position="125"/>
        <end position="244"/>
    </location>
</feature>
<accession>A0A1X0S7S3</accession>
<gene>
    <name evidence="3" type="ORF">BCV71DRAFT_254321</name>
</gene>
<dbReference type="AlphaFoldDB" id="A0A1X0S7S3"/>
<keyword evidence="1" id="KW-0175">Coiled coil</keyword>
<evidence type="ECO:0000313" key="3">
    <source>
        <dbReference type="EMBL" id="ORE20315.1"/>
    </source>
</evidence>
<reference evidence="3 4" key="1">
    <citation type="journal article" date="2016" name="Proc. Natl. Acad. Sci. U.S.A.">
        <title>Lipid metabolic changes in an early divergent fungus govern the establishment of a mutualistic symbiosis with endobacteria.</title>
        <authorList>
            <person name="Lastovetsky O.A."/>
            <person name="Gaspar M.L."/>
            <person name="Mondo S.J."/>
            <person name="LaButti K.M."/>
            <person name="Sandor L."/>
            <person name="Grigoriev I.V."/>
            <person name="Henry S.A."/>
            <person name="Pawlowska T.E."/>
        </authorList>
    </citation>
    <scope>NUCLEOTIDE SEQUENCE [LARGE SCALE GENOMIC DNA]</scope>
    <source>
        <strain evidence="3 4">ATCC 11559</strain>
    </source>
</reference>
<dbReference type="VEuPathDB" id="FungiDB:BCV72DRAFT_260036"/>
<dbReference type="OMA" id="PIMESFK"/>
<dbReference type="Proteomes" id="UP000242381">
    <property type="component" value="Unassembled WGS sequence"/>
</dbReference>
<sequence>MLYEKKMKWYIFNHRPGDHVEFTERRKDITVIDYSYSEPVPYPSQSTPIHHSMSVHSETRPRRHTITRPDSAMALLSDIENEDEDDDREQQETFDRISGILSNLIQEANEAVQDIENERVHLLKKSKRASKTPKVYTSSTILTKHNLDTKRTRKTRASHTPCVHVRNPSSSSTTSNSSTLFSPLSASSVSSSSTTTTLSSSPPSVNKKLFRHTAFRSRQSPSVAGPQRRSTTPRTRKRSQTVQDTIVESFKRLDSSMALVDSLSRDLATTTEEEDRKSGPLDNTRMTLLLLIPLLHIPHSLITMIFDFCTSSTVSNRTNTSSILSSPSFSISSMVFWACVFTVTNLMVDQVAIIPKSWILSRRKNVAVNGRARINELRNCRYFRKIKLYQMETDVAPFKKLISKERLPLVKKPLLIAISFECCS</sequence>
<evidence type="ECO:0000256" key="1">
    <source>
        <dbReference type="SAM" id="Coils"/>
    </source>
</evidence>
<evidence type="ECO:0000256" key="2">
    <source>
        <dbReference type="SAM" id="MobiDB-lite"/>
    </source>
</evidence>
<organism evidence="3 4">
    <name type="scientific">Rhizopus microsporus</name>
    <dbReference type="NCBI Taxonomy" id="58291"/>
    <lineage>
        <taxon>Eukaryota</taxon>
        <taxon>Fungi</taxon>
        <taxon>Fungi incertae sedis</taxon>
        <taxon>Mucoromycota</taxon>
        <taxon>Mucoromycotina</taxon>
        <taxon>Mucoromycetes</taxon>
        <taxon>Mucorales</taxon>
        <taxon>Mucorineae</taxon>
        <taxon>Rhizopodaceae</taxon>
        <taxon>Rhizopus</taxon>
    </lineage>
</organism>
<name>A0A1X0S7S3_RHIZD</name>